<name>A0A1R4HDS2_9GAMM</name>
<evidence type="ECO:0000313" key="2">
    <source>
        <dbReference type="Proteomes" id="UP000195442"/>
    </source>
</evidence>
<accession>A0A1R4HDS2</accession>
<organism evidence="1 2">
    <name type="scientific">Crenothrix polyspora</name>
    <dbReference type="NCBI Taxonomy" id="360316"/>
    <lineage>
        <taxon>Bacteria</taxon>
        <taxon>Pseudomonadati</taxon>
        <taxon>Pseudomonadota</taxon>
        <taxon>Gammaproteobacteria</taxon>
        <taxon>Methylococcales</taxon>
        <taxon>Crenotrichaceae</taxon>
        <taxon>Crenothrix</taxon>
    </lineage>
</organism>
<gene>
    <name evidence="1" type="ORF">CRENPOLYSF2_3970003</name>
</gene>
<proteinExistence type="predicted"/>
<reference evidence="2" key="1">
    <citation type="submission" date="2017-02" db="EMBL/GenBank/DDBJ databases">
        <authorList>
            <person name="Daims H."/>
        </authorList>
    </citation>
    <scope>NUCLEOTIDE SEQUENCE [LARGE SCALE GENOMIC DNA]</scope>
</reference>
<dbReference type="Proteomes" id="UP000195442">
    <property type="component" value="Unassembled WGS sequence"/>
</dbReference>
<protein>
    <submittedName>
        <fullName evidence="1">Uncharacterized protein</fullName>
    </submittedName>
</protein>
<sequence>MRWASRQFCTPHIIALLRVDTEKHVPLPSWLKHDSINNLSFVT</sequence>
<dbReference type="AlphaFoldDB" id="A0A1R4HDS2"/>
<dbReference type="EMBL" id="FUKJ01000331">
    <property type="protein sequence ID" value="SJM94382.1"/>
    <property type="molecule type" value="Genomic_DNA"/>
</dbReference>
<keyword evidence="2" id="KW-1185">Reference proteome</keyword>
<evidence type="ECO:0000313" key="1">
    <source>
        <dbReference type="EMBL" id="SJM94382.1"/>
    </source>
</evidence>